<dbReference type="InterPro" id="IPR015422">
    <property type="entry name" value="PyrdxlP-dep_Trfase_small"/>
</dbReference>
<dbReference type="PANTHER" id="PTHR48097">
    <property type="entry name" value="L-THREONINE ALDOLASE-RELATED"/>
    <property type="match status" value="1"/>
</dbReference>
<reference evidence="7 8" key="1">
    <citation type="submission" date="2018-03" db="EMBL/GenBank/DDBJ databases">
        <title>Bacillus urumqiensis sp. nov., a moderately haloalkaliphilic bacterium isolated from a salt lake.</title>
        <authorList>
            <person name="Zhao B."/>
            <person name="Liao Z."/>
        </authorList>
    </citation>
    <scope>NUCLEOTIDE SEQUENCE [LARGE SCALE GENOMIC DNA]</scope>
    <source>
        <strain evidence="7 8">BZ-SZ-XJ18</strain>
    </source>
</reference>
<dbReference type="InterPro" id="IPR023603">
    <property type="entry name" value="Low_specificity_L-TA-like"/>
</dbReference>
<evidence type="ECO:0000313" key="8">
    <source>
        <dbReference type="Proteomes" id="UP000243650"/>
    </source>
</evidence>
<dbReference type="FunFam" id="3.40.640.10:FF:000030">
    <property type="entry name" value="Low-specificity L-threonine aldolase"/>
    <property type="match status" value="1"/>
</dbReference>
<comment type="caution">
    <text evidence="7">The sequence shown here is derived from an EMBL/GenBank/DDBJ whole genome shotgun (WGS) entry which is preliminary data.</text>
</comment>
<dbReference type="GO" id="GO:0006567">
    <property type="term" value="P:L-threonine catabolic process"/>
    <property type="evidence" value="ECO:0007669"/>
    <property type="project" value="TreeGrafter"/>
</dbReference>
<dbReference type="PANTHER" id="PTHR48097:SF9">
    <property type="entry name" value="L-THREONINE ALDOLASE"/>
    <property type="match status" value="1"/>
</dbReference>
<dbReference type="GO" id="GO:0005829">
    <property type="term" value="C:cytosol"/>
    <property type="evidence" value="ECO:0007669"/>
    <property type="project" value="TreeGrafter"/>
</dbReference>
<dbReference type="InterPro" id="IPR001597">
    <property type="entry name" value="ArAA_b-elim_lyase/Thr_aldolase"/>
</dbReference>
<dbReference type="Proteomes" id="UP000243650">
    <property type="component" value="Unassembled WGS sequence"/>
</dbReference>
<evidence type="ECO:0000256" key="3">
    <source>
        <dbReference type="ARBA" id="ARBA00022898"/>
    </source>
</evidence>
<dbReference type="RefSeq" id="WP_105959194.1">
    <property type="nucleotide sequence ID" value="NZ_PVNS01000008.1"/>
</dbReference>
<organism evidence="7 8">
    <name type="scientific">Alkalicoccus urumqiensis</name>
    <name type="common">Bacillus urumqiensis</name>
    <dbReference type="NCBI Taxonomy" id="1548213"/>
    <lineage>
        <taxon>Bacteria</taxon>
        <taxon>Bacillati</taxon>
        <taxon>Bacillota</taxon>
        <taxon>Bacilli</taxon>
        <taxon>Bacillales</taxon>
        <taxon>Bacillaceae</taxon>
        <taxon>Alkalicoccus</taxon>
    </lineage>
</organism>
<dbReference type="InterPro" id="IPR015424">
    <property type="entry name" value="PyrdxlP-dep_Trfase"/>
</dbReference>
<proteinExistence type="inferred from homology"/>
<dbReference type="NCBIfam" id="NF041359">
    <property type="entry name" value="GntG_guanitoxin"/>
    <property type="match status" value="1"/>
</dbReference>
<dbReference type="GO" id="GO:0008732">
    <property type="term" value="F:L-allo-threonine aldolase activity"/>
    <property type="evidence" value="ECO:0007669"/>
    <property type="project" value="TreeGrafter"/>
</dbReference>
<dbReference type="GO" id="GO:0006545">
    <property type="term" value="P:glycine biosynthetic process"/>
    <property type="evidence" value="ECO:0007669"/>
    <property type="project" value="TreeGrafter"/>
</dbReference>
<dbReference type="AlphaFoldDB" id="A0A2P6MGD2"/>
<comment type="similarity">
    <text evidence="2">Belongs to the threonine aldolase family.</text>
</comment>
<keyword evidence="8" id="KW-1185">Reference proteome</keyword>
<evidence type="ECO:0000256" key="1">
    <source>
        <dbReference type="ARBA" id="ARBA00001933"/>
    </source>
</evidence>
<dbReference type="Gene3D" id="3.90.1150.10">
    <property type="entry name" value="Aspartate Aminotransferase, domain 1"/>
    <property type="match status" value="1"/>
</dbReference>
<accession>A0A2P6MGD2</accession>
<keyword evidence="4" id="KW-0456">Lyase</keyword>
<name>A0A2P6MGD2_ALKUR</name>
<protein>
    <submittedName>
        <fullName evidence="7">Threonine aldolase</fullName>
    </submittedName>
</protein>
<dbReference type="PIRSF" id="PIRSF017617">
    <property type="entry name" value="Thr_aldolase"/>
    <property type="match status" value="1"/>
</dbReference>
<dbReference type="Pfam" id="PF01212">
    <property type="entry name" value="Beta_elim_lyase"/>
    <property type="match status" value="1"/>
</dbReference>
<dbReference type="Gene3D" id="3.40.640.10">
    <property type="entry name" value="Type I PLP-dependent aspartate aminotransferase-like (Major domain)"/>
    <property type="match status" value="1"/>
</dbReference>
<feature type="modified residue" description="N6-(pyridoxal phosphate)lysine" evidence="5">
    <location>
        <position position="199"/>
    </location>
</feature>
<feature type="domain" description="Aromatic amino acid beta-eliminating lyase/threonine aldolase" evidence="6">
    <location>
        <begin position="3"/>
        <end position="287"/>
    </location>
</feature>
<evidence type="ECO:0000256" key="4">
    <source>
        <dbReference type="ARBA" id="ARBA00023239"/>
    </source>
</evidence>
<dbReference type="CDD" id="cd06502">
    <property type="entry name" value="TA_like"/>
    <property type="match status" value="1"/>
</dbReference>
<sequence length="342" mass="37026">MIDLRSDTVTKPDDTMRRLMAEAIVGDDVYEEDPTVNELERYAAELLGKEAALFTTSGTQGNQAAVLTHTRPGQEIVMDNEAHVYIYEGAAISAFAGVQPRVLPHEAGVVDLDAMEAAIRPEDVHYPETGLIWLENTHNRGGGSVLPFSYLTGVRALADEYGIPVHMDGARLFNAAEATGRQPAAIAAFADSVQFCLSKGLGAPVGSMLAGTKEFIQTARKKRKMLGGGLRQAGVIAAPGLYALQERRGRLKEDHDHAKRLAHVIMNDTDLTIRHDVETNIIVADTDTSSRSAAEWVKALHEEGAAVIQYKPEAVRFTTNADVSPDDIDTVVSILQKLGADR</sequence>
<comment type="cofactor">
    <cofactor evidence="1">
        <name>pyridoxal 5'-phosphate</name>
        <dbReference type="ChEBI" id="CHEBI:597326"/>
    </cofactor>
</comment>
<gene>
    <name evidence="7" type="ORF">C6I21_09335</name>
</gene>
<keyword evidence="3" id="KW-0663">Pyridoxal phosphate</keyword>
<evidence type="ECO:0000259" key="6">
    <source>
        <dbReference type="Pfam" id="PF01212"/>
    </source>
</evidence>
<dbReference type="SUPFAM" id="SSF53383">
    <property type="entry name" value="PLP-dependent transferases"/>
    <property type="match status" value="1"/>
</dbReference>
<dbReference type="EMBL" id="PVNS01000008">
    <property type="protein sequence ID" value="PRO65355.1"/>
    <property type="molecule type" value="Genomic_DNA"/>
</dbReference>
<dbReference type="InterPro" id="IPR015421">
    <property type="entry name" value="PyrdxlP-dep_Trfase_major"/>
</dbReference>
<dbReference type="OrthoDB" id="9774495at2"/>
<evidence type="ECO:0000256" key="5">
    <source>
        <dbReference type="PIRSR" id="PIRSR017617-1"/>
    </source>
</evidence>
<evidence type="ECO:0000256" key="2">
    <source>
        <dbReference type="ARBA" id="ARBA00006966"/>
    </source>
</evidence>
<evidence type="ECO:0000313" key="7">
    <source>
        <dbReference type="EMBL" id="PRO65355.1"/>
    </source>
</evidence>